<proteinExistence type="predicted"/>
<reference evidence="2" key="1">
    <citation type="submission" date="2023-05" db="EMBL/GenBank/DDBJ databases">
        <title>Nepenthes gracilis genome sequencing.</title>
        <authorList>
            <person name="Fukushima K."/>
        </authorList>
    </citation>
    <scope>NUCLEOTIDE SEQUENCE</scope>
    <source>
        <strain evidence="2">SING2019-196</strain>
    </source>
</reference>
<dbReference type="Proteomes" id="UP001279734">
    <property type="component" value="Unassembled WGS sequence"/>
</dbReference>
<feature type="region of interest" description="Disordered" evidence="1">
    <location>
        <begin position="1"/>
        <end position="32"/>
    </location>
</feature>
<dbReference type="AlphaFoldDB" id="A0AAD3Y4R6"/>
<evidence type="ECO:0000313" key="3">
    <source>
        <dbReference type="Proteomes" id="UP001279734"/>
    </source>
</evidence>
<accession>A0AAD3Y4R6</accession>
<dbReference type="EMBL" id="BSYO01000036">
    <property type="protein sequence ID" value="GMH29547.1"/>
    <property type="molecule type" value="Genomic_DNA"/>
</dbReference>
<feature type="compositionally biased region" description="Basic and acidic residues" evidence="1">
    <location>
        <begin position="23"/>
        <end position="32"/>
    </location>
</feature>
<gene>
    <name evidence="2" type="ORF">Nepgr_031390</name>
</gene>
<evidence type="ECO:0000256" key="1">
    <source>
        <dbReference type="SAM" id="MobiDB-lite"/>
    </source>
</evidence>
<protein>
    <submittedName>
        <fullName evidence="2">Uncharacterized protein</fullName>
    </submittedName>
</protein>
<comment type="caution">
    <text evidence="2">The sequence shown here is derived from an EMBL/GenBank/DDBJ whole genome shotgun (WGS) entry which is preliminary data.</text>
</comment>
<organism evidence="2 3">
    <name type="scientific">Nepenthes gracilis</name>
    <name type="common">Slender pitcher plant</name>
    <dbReference type="NCBI Taxonomy" id="150966"/>
    <lineage>
        <taxon>Eukaryota</taxon>
        <taxon>Viridiplantae</taxon>
        <taxon>Streptophyta</taxon>
        <taxon>Embryophyta</taxon>
        <taxon>Tracheophyta</taxon>
        <taxon>Spermatophyta</taxon>
        <taxon>Magnoliopsida</taxon>
        <taxon>eudicotyledons</taxon>
        <taxon>Gunneridae</taxon>
        <taxon>Pentapetalae</taxon>
        <taxon>Caryophyllales</taxon>
        <taxon>Nepenthaceae</taxon>
        <taxon>Nepenthes</taxon>
    </lineage>
</organism>
<evidence type="ECO:0000313" key="2">
    <source>
        <dbReference type="EMBL" id="GMH29547.1"/>
    </source>
</evidence>
<sequence>MSIGLTLLHGDSPNGFPNGNLGKVREGNIEPQDHSLDKTNFWEVVVLLELKVGVDIETNGITYKKSSKEQ</sequence>
<keyword evidence="3" id="KW-1185">Reference proteome</keyword>
<name>A0AAD3Y4R6_NEPGR</name>